<evidence type="ECO:0000313" key="2">
    <source>
        <dbReference type="EMBL" id="KAF7826571.1"/>
    </source>
</evidence>
<accession>A0A834TTD6</accession>
<keyword evidence="3" id="KW-1185">Reference proteome</keyword>
<feature type="compositionally biased region" description="Basic and acidic residues" evidence="1">
    <location>
        <begin position="1"/>
        <end position="12"/>
    </location>
</feature>
<comment type="caution">
    <text evidence="2">The sequence shown here is derived from an EMBL/GenBank/DDBJ whole genome shotgun (WGS) entry which is preliminary data.</text>
</comment>
<dbReference type="AlphaFoldDB" id="A0A834TTD6"/>
<organism evidence="2 3">
    <name type="scientific">Senna tora</name>
    <dbReference type="NCBI Taxonomy" id="362788"/>
    <lineage>
        <taxon>Eukaryota</taxon>
        <taxon>Viridiplantae</taxon>
        <taxon>Streptophyta</taxon>
        <taxon>Embryophyta</taxon>
        <taxon>Tracheophyta</taxon>
        <taxon>Spermatophyta</taxon>
        <taxon>Magnoliopsida</taxon>
        <taxon>eudicotyledons</taxon>
        <taxon>Gunneridae</taxon>
        <taxon>Pentapetalae</taxon>
        <taxon>rosids</taxon>
        <taxon>fabids</taxon>
        <taxon>Fabales</taxon>
        <taxon>Fabaceae</taxon>
        <taxon>Caesalpinioideae</taxon>
        <taxon>Cassia clade</taxon>
        <taxon>Senna</taxon>
    </lineage>
</organism>
<evidence type="ECO:0000313" key="3">
    <source>
        <dbReference type="Proteomes" id="UP000634136"/>
    </source>
</evidence>
<reference evidence="2" key="1">
    <citation type="submission" date="2020-09" db="EMBL/GenBank/DDBJ databases">
        <title>Genome-Enabled Discovery of Anthraquinone Biosynthesis in Senna tora.</title>
        <authorList>
            <person name="Kang S.-H."/>
            <person name="Pandey R.P."/>
            <person name="Lee C.-M."/>
            <person name="Sim J.-S."/>
            <person name="Jeong J.-T."/>
            <person name="Choi B.-S."/>
            <person name="Jung M."/>
            <person name="Ginzburg D."/>
            <person name="Zhao K."/>
            <person name="Won S.Y."/>
            <person name="Oh T.-J."/>
            <person name="Yu Y."/>
            <person name="Kim N.-H."/>
            <person name="Lee O.R."/>
            <person name="Lee T.-H."/>
            <person name="Bashyal P."/>
            <person name="Kim T.-S."/>
            <person name="Lee W.-H."/>
            <person name="Kawkins C."/>
            <person name="Kim C.-K."/>
            <person name="Kim J.S."/>
            <person name="Ahn B.O."/>
            <person name="Rhee S.Y."/>
            <person name="Sohng J.K."/>
        </authorList>
    </citation>
    <scope>NUCLEOTIDE SEQUENCE</scope>
    <source>
        <tissue evidence="2">Leaf</tissue>
    </source>
</reference>
<dbReference type="Proteomes" id="UP000634136">
    <property type="component" value="Unassembled WGS sequence"/>
</dbReference>
<feature type="region of interest" description="Disordered" evidence="1">
    <location>
        <begin position="1"/>
        <end position="21"/>
    </location>
</feature>
<gene>
    <name evidence="2" type="ORF">G2W53_017735</name>
</gene>
<dbReference type="EMBL" id="JAAIUW010000006">
    <property type="protein sequence ID" value="KAF7826571.1"/>
    <property type="molecule type" value="Genomic_DNA"/>
</dbReference>
<evidence type="ECO:0000256" key="1">
    <source>
        <dbReference type="SAM" id="MobiDB-lite"/>
    </source>
</evidence>
<proteinExistence type="predicted"/>
<name>A0A834TTD6_9FABA</name>
<protein>
    <submittedName>
        <fullName evidence="2">Uncharacterized protein</fullName>
    </submittedName>
</protein>
<sequence length="57" mass="6105">MSKSRREAKEDGGLEAQSRGHIPAKAAFASQSAALLSFQLMCLIDPPEKAFNTTPIS</sequence>